<evidence type="ECO:0000313" key="7">
    <source>
        <dbReference type="EMBL" id="KAG0141324.1"/>
    </source>
</evidence>
<organism evidence="7 8">
    <name type="scientific">Cronartium quercuum f. sp. fusiforme G11</name>
    <dbReference type="NCBI Taxonomy" id="708437"/>
    <lineage>
        <taxon>Eukaryota</taxon>
        <taxon>Fungi</taxon>
        <taxon>Dikarya</taxon>
        <taxon>Basidiomycota</taxon>
        <taxon>Pucciniomycotina</taxon>
        <taxon>Pucciniomycetes</taxon>
        <taxon>Pucciniales</taxon>
        <taxon>Coleosporiaceae</taxon>
        <taxon>Cronartium</taxon>
    </lineage>
</organism>
<keyword evidence="4 5" id="KW-0833">Ubl conjugation pathway</keyword>
<evidence type="ECO:0000259" key="6">
    <source>
        <dbReference type="Pfam" id="PF00899"/>
    </source>
</evidence>
<sequence length="557" mass="60778">MAENLTALEDLAPVISVSSRDRPDAKTQRYDRQLRLWASSGQASLERASIFIGPATATSAQILKNLVLPGVGSFTLFDSQSVTEPDLGHNFFLEETSLGKNRAEEVSRLVAELNPDVSPNAISAELVNHLKLGLDQIIFQSASLLIGVGLEENAEAELAEICWAHNLPLILVQTCGFVGSIRVQVKELGLVETHPDSFVDLRLDCPFPALLGFVRSFDFQSMDSHEHTHIPAVVIIIHFLELFKSTHGGKLPHTSAERAELKKMIMAEKRNADEDNFDEAVGMIWKACKPTVVPNSIQALFLESSCATISPASTPFWILVRTLREFVQTHDHLPLTGALPDMKADTTSYVTLQTIYRQKAQEDLQAFAVILREFLNLNQSLNPDALSEQAVQTFVKHAGFLKLIRGRSLAQERAGPNGLISLLKAEAGTESSTEPTPACWYTALRAAARFRQLHHRYPGSIATDSMTDKVQLEGLVADFITSLGPTNSFADEGLPKPLTDALGEITRAGGSELPQIAALVGGIVAQESIKLISHQYIPLDGTCIFDGIKSTSSILNL</sequence>
<dbReference type="PANTHER" id="PTHR10953">
    <property type="entry name" value="UBIQUITIN-ACTIVATING ENZYME E1"/>
    <property type="match status" value="1"/>
</dbReference>
<protein>
    <recommendedName>
        <fullName evidence="3 5">NEDD8-activating enzyme E1 regulatory subunit</fullName>
    </recommendedName>
</protein>
<comment type="function">
    <text evidence="5">Regulatory subunit of the dimeric UBA3-ULA1 E1 enzyme.</text>
</comment>
<dbReference type="PIRSF" id="PIRSF039099">
    <property type="entry name" value="APP-BP1"/>
    <property type="match status" value="1"/>
</dbReference>
<evidence type="ECO:0000256" key="5">
    <source>
        <dbReference type="PIRNR" id="PIRNR039099"/>
    </source>
</evidence>
<comment type="similarity">
    <text evidence="2 5">Belongs to the ubiquitin-activating E1 family. ULA1 subfamily.</text>
</comment>
<dbReference type="Proteomes" id="UP000886653">
    <property type="component" value="Unassembled WGS sequence"/>
</dbReference>
<comment type="caution">
    <text evidence="7">The sequence shown here is derived from an EMBL/GenBank/DDBJ whole genome shotgun (WGS) entry which is preliminary data.</text>
</comment>
<dbReference type="FunFam" id="3.40.50.720:FF:000475">
    <property type="entry name" value="NEDD8-activating enzyme E1 regulatory subunit"/>
    <property type="match status" value="1"/>
</dbReference>
<evidence type="ECO:0000256" key="3">
    <source>
        <dbReference type="ARBA" id="ARBA00015407"/>
    </source>
</evidence>
<dbReference type="InterPro" id="IPR045886">
    <property type="entry name" value="ThiF/MoeB/HesA"/>
</dbReference>
<dbReference type="OrthoDB" id="1708823at2759"/>
<gene>
    <name evidence="7" type="ORF">CROQUDRAFT_663990</name>
</gene>
<keyword evidence="8" id="KW-1185">Reference proteome</keyword>
<dbReference type="InterPro" id="IPR030667">
    <property type="entry name" value="APP-BP1"/>
</dbReference>
<dbReference type="EMBL" id="MU167391">
    <property type="protein sequence ID" value="KAG0141324.1"/>
    <property type="molecule type" value="Genomic_DNA"/>
</dbReference>
<dbReference type="Pfam" id="PF00899">
    <property type="entry name" value="ThiF"/>
    <property type="match status" value="1"/>
</dbReference>
<dbReference type="GO" id="GO:0045116">
    <property type="term" value="P:protein neddylation"/>
    <property type="evidence" value="ECO:0007669"/>
    <property type="project" value="UniProtKB-UniRule"/>
</dbReference>
<evidence type="ECO:0000256" key="2">
    <source>
        <dbReference type="ARBA" id="ARBA00006868"/>
    </source>
</evidence>
<dbReference type="GO" id="GO:0019781">
    <property type="term" value="F:NEDD8 activating enzyme activity"/>
    <property type="evidence" value="ECO:0007669"/>
    <property type="project" value="UniProtKB-UniRule"/>
</dbReference>
<feature type="domain" description="THIF-type NAD/FAD binding fold" evidence="6">
    <location>
        <begin position="30"/>
        <end position="536"/>
    </location>
</feature>
<dbReference type="InterPro" id="IPR000594">
    <property type="entry name" value="ThiF_NAD_FAD-bd"/>
</dbReference>
<comment type="pathway">
    <text evidence="1 5">Protein modification; protein neddylation.</text>
</comment>
<proteinExistence type="inferred from homology"/>
<dbReference type="InterPro" id="IPR035985">
    <property type="entry name" value="Ubiquitin-activating_enz"/>
</dbReference>
<dbReference type="GO" id="GO:0005737">
    <property type="term" value="C:cytoplasm"/>
    <property type="evidence" value="ECO:0007669"/>
    <property type="project" value="TreeGrafter"/>
</dbReference>
<name>A0A9P6T7A9_9BASI</name>
<dbReference type="Gene3D" id="3.40.50.720">
    <property type="entry name" value="NAD(P)-binding Rossmann-like Domain"/>
    <property type="match status" value="2"/>
</dbReference>
<dbReference type="AlphaFoldDB" id="A0A9P6T7A9"/>
<dbReference type="PANTHER" id="PTHR10953:SF29">
    <property type="entry name" value="NEDD8-ACTIVATING ENZYME E1 REGULATORY SUBUNIT"/>
    <property type="match status" value="1"/>
</dbReference>
<evidence type="ECO:0000313" key="8">
    <source>
        <dbReference type="Proteomes" id="UP000886653"/>
    </source>
</evidence>
<dbReference type="SUPFAM" id="SSF69572">
    <property type="entry name" value="Activating enzymes of the ubiquitin-like proteins"/>
    <property type="match status" value="1"/>
</dbReference>
<evidence type="ECO:0000256" key="1">
    <source>
        <dbReference type="ARBA" id="ARBA00005032"/>
    </source>
</evidence>
<accession>A0A9P6T7A9</accession>
<reference evidence="7" key="1">
    <citation type="submission" date="2013-11" db="EMBL/GenBank/DDBJ databases">
        <title>Genome sequence of the fusiform rust pathogen reveals effectors for host alternation and coevolution with pine.</title>
        <authorList>
            <consortium name="DOE Joint Genome Institute"/>
            <person name="Smith K."/>
            <person name="Pendleton A."/>
            <person name="Kubisiak T."/>
            <person name="Anderson C."/>
            <person name="Salamov A."/>
            <person name="Aerts A."/>
            <person name="Riley R."/>
            <person name="Clum A."/>
            <person name="Lindquist E."/>
            <person name="Ence D."/>
            <person name="Campbell M."/>
            <person name="Kronenberg Z."/>
            <person name="Feau N."/>
            <person name="Dhillon B."/>
            <person name="Hamelin R."/>
            <person name="Burleigh J."/>
            <person name="Smith J."/>
            <person name="Yandell M."/>
            <person name="Nelson C."/>
            <person name="Grigoriev I."/>
            <person name="Davis J."/>
        </authorList>
    </citation>
    <scope>NUCLEOTIDE SEQUENCE</scope>
    <source>
        <strain evidence="7">G11</strain>
    </source>
</reference>
<evidence type="ECO:0000256" key="4">
    <source>
        <dbReference type="ARBA" id="ARBA00022786"/>
    </source>
</evidence>